<dbReference type="GO" id="GO:0008483">
    <property type="term" value="F:transaminase activity"/>
    <property type="evidence" value="ECO:0007669"/>
    <property type="project" value="UniProtKB-KW"/>
</dbReference>
<reference evidence="6 7" key="1">
    <citation type="submission" date="2019-09" db="EMBL/GenBank/DDBJ databases">
        <title>Goodfellowia gen. nov., a new genus of the Pseudonocardineae related to Actinoalloteichus, containing Goodfellowia coeruleoviolacea gen. nov., comb. nov. gen. nov., comb. nov.</title>
        <authorList>
            <person name="Labeda D."/>
        </authorList>
    </citation>
    <scope>NUCLEOTIDE SEQUENCE [LARGE SCALE GENOMIC DNA]</scope>
    <source>
        <strain evidence="6 7">AN110305</strain>
    </source>
</reference>
<dbReference type="InterPro" id="IPR015422">
    <property type="entry name" value="PyrdxlP-dep_Trfase_small"/>
</dbReference>
<dbReference type="Proteomes" id="UP000323454">
    <property type="component" value="Unassembled WGS sequence"/>
</dbReference>
<evidence type="ECO:0000259" key="5">
    <source>
        <dbReference type="Pfam" id="PF00266"/>
    </source>
</evidence>
<dbReference type="RefSeq" id="WP_149850894.1">
    <property type="nucleotide sequence ID" value="NZ_VUOB01000031.1"/>
</dbReference>
<dbReference type="InterPro" id="IPR015424">
    <property type="entry name" value="PyrdxlP-dep_Trfase"/>
</dbReference>
<dbReference type="InterPro" id="IPR020578">
    <property type="entry name" value="Aminotrans_V_PyrdxlP_BS"/>
</dbReference>
<evidence type="ECO:0000256" key="1">
    <source>
        <dbReference type="ARBA" id="ARBA00001933"/>
    </source>
</evidence>
<comment type="similarity">
    <text evidence="3">Belongs to the class-V pyridoxal-phosphate-dependent aminotransferase family.</text>
</comment>
<proteinExistence type="inferred from homology"/>
<evidence type="ECO:0000256" key="4">
    <source>
        <dbReference type="RuleBase" id="RU004504"/>
    </source>
</evidence>
<keyword evidence="6" id="KW-0032">Aminotransferase</keyword>
<dbReference type="PANTHER" id="PTHR43586:SF24">
    <property type="entry name" value="BLR4730 PROTEIN"/>
    <property type="match status" value="1"/>
</dbReference>
<dbReference type="SUPFAM" id="SSF53383">
    <property type="entry name" value="PLP-dependent transferases"/>
    <property type="match status" value="1"/>
</dbReference>
<dbReference type="OrthoDB" id="9808002at2"/>
<keyword evidence="6" id="KW-0808">Transferase</keyword>
<gene>
    <name evidence="6" type="ORF">F0L68_18730</name>
</gene>
<keyword evidence="7" id="KW-1185">Reference proteome</keyword>
<dbReference type="AlphaFoldDB" id="A0A5B2XD52"/>
<organism evidence="6 7">
    <name type="scientific">Solihabitans fulvus</name>
    <dbReference type="NCBI Taxonomy" id="1892852"/>
    <lineage>
        <taxon>Bacteria</taxon>
        <taxon>Bacillati</taxon>
        <taxon>Actinomycetota</taxon>
        <taxon>Actinomycetes</taxon>
        <taxon>Pseudonocardiales</taxon>
        <taxon>Pseudonocardiaceae</taxon>
        <taxon>Solihabitans</taxon>
    </lineage>
</organism>
<dbReference type="EMBL" id="VUOB01000031">
    <property type="protein sequence ID" value="KAA2261096.1"/>
    <property type="molecule type" value="Genomic_DNA"/>
</dbReference>
<dbReference type="InterPro" id="IPR000192">
    <property type="entry name" value="Aminotrans_V_dom"/>
</dbReference>
<evidence type="ECO:0000256" key="3">
    <source>
        <dbReference type="RuleBase" id="RU004075"/>
    </source>
</evidence>
<evidence type="ECO:0000256" key="2">
    <source>
        <dbReference type="ARBA" id="ARBA00022898"/>
    </source>
</evidence>
<keyword evidence="2" id="KW-0663">Pyridoxal phosphate</keyword>
<comment type="cofactor">
    <cofactor evidence="1 4">
        <name>pyridoxal 5'-phosphate</name>
        <dbReference type="ChEBI" id="CHEBI:597326"/>
    </cofactor>
</comment>
<accession>A0A5B2XD52</accession>
<dbReference type="Gene3D" id="3.40.640.10">
    <property type="entry name" value="Type I PLP-dependent aspartate aminotransferase-like (Major domain)"/>
    <property type="match status" value="1"/>
</dbReference>
<dbReference type="InterPro" id="IPR015421">
    <property type="entry name" value="PyrdxlP-dep_Trfase_major"/>
</dbReference>
<protein>
    <submittedName>
        <fullName evidence="6">Aminotransferase class V-fold PLP-dependent enzyme</fullName>
    </submittedName>
</protein>
<dbReference type="Gene3D" id="3.90.1150.10">
    <property type="entry name" value="Aspartate Aminotransferase, domain 1"/>
    <property type="match status" value="1"/>
</dbReference>
<reference evidence="6 7" key="2">
    <citation type="submission" date="2019-09" db="EMBL/GenBank/DDBJ databases">
        <authorList>
            <person name="Jin C."/>
        </authorList>
    </citation>
    <scope>NUCLEOTIDE SEQUENCE [LARGE SCALE GENOMIC DNA]</scope>
    <source>
        <strain evidence="6 7">AN110305</strain>
    </source>
</reference>
<dbReference type="PROSITE" id="PS00595">
    <property type="entry name" value="AA_TRANSFER_CLASS_5"/>
    <property type="match status" value="1"/>
</dbReference>
<name>A0A5B2XD52_9PSEU</name>
<evidence type="ECO:0000313" key="7">
    <source>
        <dbReference type="Proteomes" id="UP000323454"/>
    </source>
</evidence>
<comment type="caution">
    <text evidence="6">The sequence shown here is derived from an EMBL/GenBank/DDBJ whole genome shotgun (WGS) entry which is preliminary data.</text>
</comment>
<sequence length="407" mass="43918">MIGAQTDTELDVDLLRRETPGAELVTHLNNAGAALMPAPVVDAMTEQLRLEATMGGYEAAERNEAALREPYRAIARLIGCRPDDVAITESATQAWSRAFYAIPFRPGDRILASAEEYGSNYLSLLRVAERSGATVEILPQDEFGRVSAEALRATLDERVRAVVVTHVPSHTGIVNPIAEIGAVAREFGALYLVDACQSAGHLPIDVAEIGCDFLSACGRKYLRGPRGTGFLYAKPSALDRVDPAMVGLDGARWLGGTRYELASGAQRFETWEVNAAAKLGLGVAVNYALALDPARTWARTARLADHLRLALAAVPGVQLLDRVDERNDLCGIVGFLVHGHTSERLRAALSALRINVWVCLANAACVAMESRQLGQALRASVHYYNTVEEIDQFCGRLRDIVVGTGEA</sequence>
<feature type="domain" description="Aminotransferase class V" evidence="5">
    <location>
        <begin position="28"/>
        <end position="393"/>
    </location>
</feature>
<dbReference type="Pfam" id="PF00266">
    <property type="entry name" value="Aminotran_5"/>
    <property type="match status" value="1"/>
</dbReference>
<dbReference type="PANTHER" id="PTHR43586">
    <property type="entry name" value="CYSTEINE DESULFURASE"/>
    <property type="match status" value="1"/>
</dbReference>
<evidence type="ECO:0000313" key="6">
    <source>
        <dbReference type="EMBL" id="KAA2261096.1"/>
    </source>
</evidence>